<dbReference type="InterPro" id="IPR027372">
    <property type="entry name" value="Phytase-like_dom"/>
</dbReference>
<keyword evidence="3" id="KW-1185">Reference proteome</keyword>
<proteinExistence type="predicted"/>
<dbReference type="InterPro" id="IPR014567">
    <property type="entry name" value="UCP031900"/>
</dbReference>
<protein>
    <recommendedName>
        <fullName evidence="1">Phytase-like domain-containing protein</fullName>
    </recommendedName>
</protein>
<dbReference type="PIRSF" id="PIRSF031900">
    <property type="entry name" value="UCP031900"/>
    <property type="match status" value="1"/>
</dbReference>
<sequence>MASDTMMGSPTGAGGGRGARLRTVLSTLLLMACPGAGVAQTVPLDIAATPLMRFDASGAVEFGALGFLGGLVLTSTSPQFGGLSGMSIEPDGAHFLAVTDHGFWLKGRITAEDDRPTGISGAVMAPMLGPGRKPLAKSRRRDVESLTRTPLGYVVGIERTQEIWLFPGQAPLATPARRLFSGPPLDALGSNEGIEALIAPPDNAPAPLIAIAEQSPTNAGILQGFLFDPLEPMKLAGSFSLARIDEFSATDAAISDDQMVYLLERRFDLLRGVAMRIRRFPLSEVRPGAEIVGETLITANRAASIDNMEAISLYRNEAGELIITLLSDNNFSLLQRTLLLRFKVLR</sequence>
<dbReference type="RefSeq" id="WP_163075950.1">
    <property type="nucleotide sequence ID" value="NZ_CP048630.1"/>
</dbReference>
<evidence type="ECO:0000313" key="3">
    <source>
        <dbReference type="Proteomes" id="UP000464751"/>
    </source>
</evidence>
<evidence type="ECO:0000259" key="1">
    <source>
        <dbReference type="Pfam" id="PF13449"/>
    </source>
</evidence>
<organism evidence="2 3">
    <name type="scientific">Ancylobacter pratisalsi</name>
    <dbReference type="NCBI Taxonomy" id="1745854"/>
    <lineage>
        <taxon>Bacteria</taxon>
        <taxon>Pseudomonadati</taxon>
        <taxon>Pseudomonadota</taxon>
        <taxon>Alphaproteobacteria</taxon>
        <taxon>Hyphomicrobiales</taxon>
        <taxon>Xanthobacteraceae</taxon>
        <taxon>Ancylobacter</taxon>
    </lineage>
</organism>
<dbReference type="AlphaFoldDB" id="A0A6P1YNT6"/>
<dbReference type="KEGG" id="apra:G3A50_14625"/>
<dbReference type="Pfam" id="PF13449">
    <property type="entry name" value="Phytase-like"/>
    <property type="match status" value="1"/>
</dbReference>
<dbReference type="Proteomes" id="UP000464751">
    <property type="component" value="Chromosome"/>
</dbReference>
<dbReference type="EMBL" id="CP048630">
    <property type="protein sequence ID" value="QIB34805.1"/>
    <property type="molecule type" value="Genomic_DNA"/>
</dbReference>
<name>A0A6P1YNT6_9HYPH</name>
<feature type="domain" description="Phytase-like" evidence="1">
    <location>
        <begin position="79"/>
        <end position="331"/>
    </location>
</feature>
<evidence type="ECO:0000313" key="2">
    <source>
        <dbReference type="EMBL" id="QIB34805.1"/>
    </source>
</evidence>
<gene>
    <name evidence="2" type="ORF">G3A50_14625</name>
</gene>
<reference evidence="2 3" key="1">
    <citation type="submission" date="2020-02" db="EMBL/GenBank/DDBJ databases">
        <authorList>
            <person name="Li G."/>
        </authorList>
    </citation>
    <scope>NUCLEOTIDE SEQUENCE [LARGE SCALE GENOMIC DNA]</scope>
    <source>
        <strain evidence="2 3">DSM 102029</strain>
    </source>
</reference>
<accession>A0A6P1YNT6</accession>